<evidence type="ECO:0000256" key="1">
    <source>
        <dbReference type="SAM" id="MobiDB-lite"/>
    </source>
</evidence>
<sequence>MSEHQHYEFAAIDRPLTAAEQTEVRALSPGAQVTATSFTADHEPDDFGGDPARMMERYYDAHVYVTGWGVNQVMLRLPEKLLDLATVEPYLVDELFEGWVTDDEHLILDLRNEDEEAGLAESPPEGWLTAVSGVRAELASGDSRPLYLAWLAAVGTWERDEDAFDEDMEDELEPPVPAGLRSLTAAQRALAAFLRLDADLLATAATAAPELPAGRDDPAGLARWIERLPEEDKNALLLRAARGDDAPVRMELLGRFHRETGAPSGGEDAGAYGESGGEGARRTVAELLDATATARQERGRHRTADQA</sequence>
<dbReference type="RefSeq" id="WP_380835709.1">
    <property type="nucleotide sequence ID" value="NZ_JBHSFP010000001.1"/>
</dbReference>
<evidence type="ECO:0000313" key="2">
    <source>
        <dbReference type="EMBL" id="MFC4529297.1"/>
    </source>
</evidence>
<accession>A0ABV9C8Z2</accession>
<feature type="region of interest" description="Disordered" evidence="1">
    <location>
        <begin position="258"/>
        <end position="307"/>
    </location>
</feature>
<proteinExistence type="predicted"/>
<comment type="caution">
    <text evidence="2">The sequence shown here is derived from an EMBL/GenBank/DDBJ whole genome shotgun (WGS) entry which is preliminary data.</text>
</comment>
<feature type="compositionally biased region" description="Gly residues" evidence="1">
    <location>
        <begin position="263"/>
        <end position="278"/>
    </location>
</feature>
<evidence type="ECO:0000313" key="3">
    <source>
        <dbReference type="Proteomes" id="UP001596004"/>
    </source>
</evidence>
<protein>
    <recommendedName>
        <fullName evidence="4">SMI1/KNR4 family protein</fullName>
    </recommendedName>
</protein>
<name>A0ABV9C8Z2_9ACTN</name>
<dbReference type="Proteomes" id="UP001596004">
    <property type="component" value="Unassembled WGS sequence"/>
</dbReference>
<gene>
    <name evidence="2" type="ORF">ACFO60_00865</name>
</gene>
<keyword evidence="3" id="KW-1185">Reference proteome</keyword>
<evidence type="ECO:0008006" key="4">
    <source>
        <dbReference type="Google" id="ProtNLM"/>
    </source>
</evidence>
<reference evidence="3" key="1">
    <citation type="journal article" date="2019" name="Int. J. Syst. Evol. Microbiol.">
        <title>The Global Catalogue of Microorganisms (GCM) 10K type strain sequencing project: providing services to taxonomists for standard genome sequencing and annotation.</title>
        <authorList>
            <consortium name="The Broad Institute Genomics Platform"/>
            <consortium name="The Broad Institute Genome Sequencing Center for Infectious Disease"/>
            <person name="Wu L."/>
            <person name="Ma J."/>
        </authorList>
    </citation>
    <scope>NUCLEOTIDE SEQUENCE [LARGE SCALE GENOMIC DNA]</scope>
    <source>
        <strain evidence="3">CGMCC 4.7132</strain>
    </source>
</reference>
<organism evidence="2 3">
    <name type="scientific">Sphaerisporangium dianthi</name>
    <dbReference type="NCBI Taxonomy" id="1436120"/>
    <lineage>
        <taxon>Bacteria</taxon>
        <taxon>Bacillati</taxon>
        <taxon>Actinomycetota</taxon>
        <taxon>Actinomycetes</taxon>
        <taxon>Streptosporangiales</taxon>
        <taxon>Streptosporangiaceae</taxon>
        <taxon>Sphaerisporangium</taxon>
    </lineage>
</organism>
<dbReference type="EMBL" id="JBHSFP010000001">
    <property type="protein sequence ID" value="MFC4529297.1"/>
    <property type="molecule type" value="Genomic_DNA"/>
</dbReference>